<organism evidence="1 2">
    <name type="scientific">Dreissena polymorpha</name>
    <name type="common">Zebra mussel</name>
    <name type="synonym">Mytilus polymorpha</name>
    <dbReference type="NCBI Taxonomy" id="45954"/>
    <lineage>
        <taxon>Eukaryota</taxon>
        <taxon>Metazoa</taxon>
        <taxon>Spiralia</taxon>
        <taxon>Lophotrochozoa</taxon>
        <taxon>Mollusca</taxon>
        <taxon>Bivalvia</taxon>
        <taxon>Autobranchia</taxon>
        <taxon>Heteroconchia</taxon>
        <taxon>Euheterodonta</taxon>
        <taxon>Imparidentia</taxon>
        <taxon>Neoheterodontei</taxon>
        <taxon>Myida</taxon>
        <taxon>Dreissenoidea</taxon>
        <taxon>Dreissenidae</taxon>
        <taxon>Dreissena</taxon>
    </lineage>
</organism>
<dbReference type="AlphaFoldDB" id="A0A9D4FBJ8"/>
<dbReference type="Proteomes" id="UP000828390">
    <property type="component" value="Unassembled WGS sequence"/>
</dbReference>
<reference evidence="1" key="1">
    <citation type="journal article" date="2019" name="bioRxiv">
        <title>The Genome of the Zebra Mussel, Dreissena polymorpha: A Resource for Invasive Species Research.</title>
        <authorList>
            <person name="McCartney M.A."/>
            <person name="Auch B."/>
            <person name="Kono T."/>
            <person name="Mallez S."/>
            <person name="Zhang Y."/>
            <person name="Obille A."/>
            <person name="Becker A."/>
            <person name="Abrahante J.E."/>
            <person name="Garbe J."/>
            <person name="Badalamenti J.P."/>
            <person name="Herman A."/>
            <person name="Mangelson H."/>
            <person name="Liachko I."/>
            <person name="Sullivan S."/>
            <person name="Sone E.D."/>
            <person name="Koren S."/>
            <person name="Silverstein K.A.T."/>
            <person name="Beckman K.B."/>
            <person name="Gohl D.M."/>
        </authorList>
    </citation>
    <scope>NUCLEOTIDE SEQUENCE</scope>
    <source>
        <strain evidence="1">Duluth1</strain>
        <tissue evidence="1">Whole animal</tissue>
    </source>
</reference>
<evidence type="ECO:0000313" key="2">
    <source>
        <dbReference type="Proteomes" id="UP000828390"/>
    </source>
</evidence>
<sequence>MIKAQVSLLLVEPRFIPVCYRRSTGENQDDSYKLFNAVTIFPGAASVEAGQQPSRVPVNLGLATVHPG</sequence>
<protein>
    <submittedName>
        <fullName evidence="1">Uncharacterized protein</fullName>
    </submittedName>
</protein>
<name>A0A9D4FBJ8_DREPO</name>
<evidence type="ECO:0000313" key="1">
    <source>
        <dbReference type="EMBL" id="KAH3793571.1"/>
    </source>
</evidence>
<gene>
    <name evidence="1" type="ORF">DPMN_147085</name>
</gene>
<accession>A0A9D4FBJ8</accession>
<keyword evidence="2" id="KW-1185">Reference proteome</keyword>
<dbReference type="EMBL" id="JAIWYP010000007">
    <property type="protein sequence ID" value="KAH3793571.1"/>
    <property type="molecule type" value="Genomic_DNA"/>
</dbReference>
<proteinExistence type="predicted"/>
<reference evidence="1" key="2">
    <citation type="submission" date="2020-11" db="EMBL/GenBank/DDBJ databases">
        <authorList>
            <person name="McCartney M.A."/>
            <person name="Auch B."/>
            <person name="Kono T."/>
            <person name="Mallez S."/>
            <person name="Becker A."/>
            <person name="Gohl D.M."/>
            <person name="Silverstein K.A.T."/>
            <person name="Koren S."/>
            <person name="Bechman K.B."/>
            <person name="Herman A."/>
            <person name="Abrahante J.E."/>
            <person name="Garbe J."/>
        </authorList>
    </citation>
    <scope>NUCLEOTIDE SEQUENCE</scope>
    <source>
        <strain evidence="1">Duluth1</strain>
        <tissue evidence="1">Whole animal</tissue>
    </source>
</reference>
<comment type="caution">
    <text evidence="1">The sequence shown here is derived from an EMBL/GenBank/DDBJ whole genome shotgun (WGS) entry which is preliminary data.</text>
</comment>